<evidence type="ECO:0000259" key="2">
    <source>
        <dbReference type="Pfam" id="PF00975"/>
    </source>
</evidence>
<dbReference type="RefSeq" id="WP_344467886.1">
    <property type="nucleotide sequence ID" value="NZ_BAAANT010000031.1"/>
</dbReference>
<evidence type="ECO:0000313" key="3">
    <source>
        <dbReference type="EMBL" id="GAA2151376.1"/>
    </source>
</evidence>
<proteinExistence type="inferred from homology"/>
<protein>
    <recommendedName>
        <fullName evidence="2">Thioesterase domain-containing protein</fullName>
    </recommendedName>
</protein>
<dbReference type="PANTHER" id="PTHR11487">
    <property type="entry name" value="THIOESTERASE"/>
    <property type="match status" value="1"/>
</dbReference>
<dbReference type="SUPFAM" id="SSF53474">
    <property type="entry name" value="alpha/beta-Hydrolases"/>
    <property type="match status" value="1"/>
</dbReference>
<organism evidence="3 4">
    <name type="scientific">Kitasatospora kazusensis</name>
    <dbReference type="NCBI Taxonomy" id="407974"/>
    <lineage>
        <taxon>Bacteria</taxon>
        <taxon>Bacillati</taxon>
        <taxon>Actinomycetota</taxon>
        <taxon>Actinomycetes</taxon>
        <taxon>Kitasatosporales</taxon>
        <taxon>Streptomycetaceae</taxon>
        <taxon>Kitasatospora</taxon>
    </lineage>
</organism>
<dbReference type="InterPro" id="IPR001031">
    <property type="entry name" value="Thioesterase"/>
</dbReference>
<dbReference type="Pfam" id="PF00975">
    <property type="entry name" value="Thioesterase"/>
    <property type="match status" value="1"/>
</dbReference>
<evidence type="ECO:0000313" key="4">
    <source>
        <dbReference type="Proteomes" id="UP001422759"/>
    </source>
</evidence>
<dbReference type="InterPro" id="IPR029058">
    <property type="entry name" value="AB_hydrolase_fold"/>
</dbReference>
<gene>
    <name evidence="3" type="ORF">GCM10009760_46700</name>
</gene>
<dbReference type="Proteomes" id="UP001422759">
    <property type="component" value="Unassembled WGS sequence"/>
</dbReference>
<dbReference type="Gene3D" id="3.40.50.1820">
    <property type="entry name" value="alpha/beta hydrolase"/>
    <property type="match status" value="1"/>
</dbReference>
<reference evidence="4" key="1">
    <citation type="journal article" date="2019" name="Int. J. Syst. Evol. Microbiol.">
        <title>The Global Catalogue of Microorganisms (GCM) 10K type strain sequencing project: providing services to taxonomists for standard genome sequencing and annotation.</title>
        <authorList>
            <consortium name="The Broad Institute Genomics Platform"/>
            <consortium name="The Broad Institute Genome Sequencing Center for Infectious Disease"/>
            <person name="Wu L."/>
            <person name="Ma J."/>
        </authorList>
    </citation>
    <scope>NUCLEOTIDE SEQUENCE [LARGE SCALE GENOMIC DNA]</scope>
    <source>
        <strain evidence="4">JCM 14560</strain>
    </source>
</reference>
<evidence type="ECO:0000256" key="1">
    <source>
        <dbReference type="ARBA" id="ARBA00007169"/>
    </source>
</evidence>
<dbReference type="EMBL" id="BAAANT010000031">
    <property type="protein sequence ID" value="GAA2151376.1"/>
    <property type="molecule type" value="Genomic_DNA"/>
</dbReference>
<comment type="similarity">
    <text evidence="1">Belongs to the thioesterase family.</text>
</comment>
<feature type="domain" description="Thioesterase" evidence="2">
    <location>
        <begin position="30"/>
        <end position="253"/>
    </location>
</feature>
<accession>A0ABP5LPK8</accession>
<dbReference type="InterPro" id="IPR012223">
    <property type="entry name" value="TEII"/>
</dbReference>
<comment type="caution">
    <text evidence="3">The sequence shown here is derived from an EMBL/GenBank/DDBJ whole genome shotgun (WGS) entry which is preliminary data.</text>
</comment>
<name>A0ABP5LPK8_9ACTN</name>
<keyword evidence="4" id="KW-1185">Reference proteome</keyword>
<dbReference type="PANTHER" id="PTHR11487:SF0">
    <property type="entry name" value="S-ACYL FATTY ACID SYNTHASE THIOESTERASE, MEDIUM CHAIN"/>
    <property type="match status" value="1"/>
</dbReference>
<sequence>MPPHTASTTARPRSAAWVRTPVERPAARLRLICFHPAGGGPGMYREWAARLPADVEVLAVQLPGRETRIAEPCLTDYQDAVAQLHTALRPHLDRPYVLFGHSMGALLAYGVAMAAARHGDRAPGRLLLSGCGGPGVPHAKPGRSGWSDRELVADLRSMGGTPEEVLADPEILSLVLPTLRADFALCDTFRRPDGPLLDCPVTVFGGEQDTVTPEGLHHWAGTTSASTTVHTYPGGHFFLTEESAPAVLATVTAELAATPA</sequence>